<protein>
    <recommendedName>
        <fullName evidence="2">Protein ZIP4 homolog</fullName>
    </recommendedName>
</protein>
<dbReference type="Gene3D" id="1.25.40.10">
    <property type="entry name" value="Tetratricopeptide repeat domain"/>
    <property type="match status" value="2"/>
</dbReference>
<accession>A0AAV5IE95</accession>
<dbReference type="GO" id="GO:0051321">
    <property type="term" value="P:meiotic cell cycle"/>
    <property type="evidence" value="ECO:0007669"/>
    <property type="project" value="UniProtKB-KW"/>
</dbReference>
<dbReference type="Proteomes" id="UP001054252">
    <property type="component" value="Unassembled WGS sequence"/>
</dbReference>
<keyword evidence="5" id="KW-1185">Reference proteome</keyword>
<dbReference type="Pfam" id="PF08631">
    <property type="entry name" value="SPO22"/>
    <property type="match status" value="1"/>
</dbReference>
<sequence length="952" mass="105449">MRISEISTSELRQPTDGRQSPLQGLHHQHQQILSLIESKVKQTEIQQPANPLPDSLPSELHQALTQLTPLPNSSSLKLHLWKLSYRLWNACVDLSNAAAIHSPSSKFSAENIAKLRHAAADMLFVAIDVPGVPSPAIKSAFFYYKTGVIWHELRSFDLAFTCFEKATDLVAKLDISDTSDARERKLLLDLNIARSRTAWEVSERNLALTLLSRSKSLLFGLSDHYKALANQYLAFAKSVLPTNETHGFNEALKLMNEALDICEKGTSVAITREEAVEIKELRLKTLRFISAVHLQKGEFESVIKCVRVLRESCDGGDNHASLPVLAMKAWLGLGRYSEAEKELRDMVVNKGIPESVWLSALEAYFQAAGTAGAETAKGVFLGLLGRCHVSARAAIRVIHRMIGDGIGGEGSRIRGKVVAELASDERVVALFNGEAASKERRAMHAILWNCASDIFRSKDYETSAEMFEKSMLYIPNDIENIILRAKGFRILCLCCLGMSQLDQAQEYINEADKLEPNITCAFLKFKIYLQKNDHGSAINQIQAMTTCLDFTPEFLSLSAHEAVACHALPVAAASLSNFLNFYSSGKPMPTSEVVVLRTLVTILGQELGNEADILKFLKSTHIRASELGSDCFFGKGEVGRREKNWFAVSSWNFGTKCGKEKKFESCAAFFKLAAGFYSFMFEGQVEENNVMICKSLILTVSAIIASEKGKNGPLMDAEVKDAAELLDKAGKMLNSLPVATQPSSDKISTIEPDLFFMHTLNAYDIQGRLNNAQSQELLVKSFASSKACNAKYLLQIGLRASEDPRSNPEVAAFALNECLSALLSSSSPDYQDIALIIRRLIVIASIHKGDTDDDVVIDMYKQAYRMMVGLKEGEYPTEEGKWLAMTAWNRAALPVRLGQIDVAKKWMNAGLEIAQKIVGMETYRSCMEDFVSSFEEKFNVQNMGESRAQMVQ</sequence>
<comment type="caution">
    <text evidence="4">The sequence shown here is derived from an EMBL/GenBank/DDBJ whole genome shotgun (WGS) entry which is preliminary data.</text>
</comment>
<organism evidence="4 5">
    <name type="scientific">Rubroshorea leprosula</name>
    <dbReference type="NCBI Taxonomy" id="152421"/>
    <lineage>
        <taxon>Eukaryota</taxon>
        <taxon>Viridiplantae</taxon>
        <taxon>Streptophyta</taxon>
        <taxon>Embryophyta</taxon>
        <taxon>Tracheophyta</taxon>
        <taxon>Spermatophyta</taxon>
        <taxon>Magnoliopsida</taxon>
        <taxon>eudicotyledons</taxon>
        <taxon>Gunneridae</taxon>
        <taxon>Pentapetalae</taxon>
        <taxon>rosids</taxon>
        <taxon>malvids</taxon>
        <taxon>Malvales</taxon>
        <taxon>Dipterocarpaceae</taxon>
        <taxon>Rubroshorea</taxon>
    </lineage>
</organism>
<proteinExistence type="predicted"/>
<feature type="compositionally biased region" description="Polar residues" evidence="3">
    <location>
        <begin position="1"/>
        <end position="18"/>
    </location>
</feature>
<gene>
    <name evidence="4" type="ORF">SLEP1_g10966</name>
</gene>
<evidence type="ECO:0000313" key="5">
    <source>
        <dbReference type="Proteomes" id="UP001054252"/>
    </source>
</evidence>
<dbReference type="InterPro" id="IPR039057">
    <property type="entry name" value="Spo22/ZIP4"/>
</dbReference>
<dbReference type="InterPro" id="IPR011990">
    <property type="entry name" value="TPR-like_helical_dom_sf"/>
</dbReference>
<dbReference type="PANTHER" id="PTHR40375">
    <property type="entry name" value="SPORULATION-SPECIFIC PROTEIN 22"/>
    <property type="match status" value="1"/>
</dbReference>
<feature type="region of interest" description="Disordered" evidence="3">
    <location>
        <begin position="1"/>
        <end position="24"/>
    </location>
</feature>
<evidence type="ECO:0000256" key="1">
    <source>
        <dbReference type="ARBA" id="ARBA00023254"/>
    </source>
</evidence>
<dbReference type="InterPro" id="IPR013940">
    <property type="entry name" value="Spo22/ZIP4/TEX11"/>
</dbReference>
<evidence type="ECO:0000313" key="4">
    <source>
        <dbReference type="EMBL" id="GKU97886.1"/>
    </source>
</evidence>
<dbReference type="AlphaFoldDB" id="A0AAV5IE95"/>
<name>A0AAV5IE95_9ROSI</name>
<dbReference type="PANTHER" id="PTHR40375:SF2">
    <property type="entry name" value="SPORULATION-SPECIFIC PROTEIN 22"/>
    <property type="match status" value="1"/>
</dbReference>
<keyword evidence="1" id="KW-0469">Meiosis</keyword>
<dbReference type="EMBL" id="BPVZ01000012">
    <property type="protein sequence ID" value="GKU97886.1"/>
    <property type="molecule type" value="Genomic_DNA"/>
</dbReference>
<dbReference type="SUPFAM" id="SSF48452">
    <property type="entry name" value="TPR-like"/>
    <property type="match status" value="2"/>
</dbReference>
<dbReference type="GO" id="GO:0090173">
    <property type="term" value="P:regulation of synaptonemal complex assembly"/>
    <property type="evidence" value="ECO:0007669"/>
    <property type="project" value="InterPro"/>
</dbReference>
<reference evidence="4 5" key="1">
    <citation type="journal article" date="2021" name="Commun. Biol.">
        <title>The genome of Shorea leprosula (Dipterocarpaceae) highlights the ecological relevance of drought in aseasonal tropical rainforests.</title>
        <authorList>
            <person name="Ng K.K.S."/>
            <person name="Kobayashi M.J."/>
            <person name="Fawcett J.A."/>
            <person name="Hatakeyama M."/>
            <person name="Paape T."/>
            <person name="Ng C.H."/>
            <person name="Ang C.C."/>
            <person name="Tnah L.H."/>
            <person name="Lee C.T."/>
            <person name="Nishiyama T."/>
            <person name="Sese J."/>
            <person name="O'Brien M.J."/>
            <person name="Copetti D."/>
            <person name="Mohd Noor M.I."/>
            <person name="Ong R.C."/>
            <person name="Putra M."/>
            <person name="Sireger I.Z."/>
            <person name="Indrioko S."/>
            <person name="Kosugi Y."/>
            <person name="Izuno A."/>
            <person name="Isagi Y."/>
            <person name="Lee S.L."/>
            <person name="Shimizu K.K."/>
        </authorList>
    </citation>
    <scope>NUCLEOTIDE SEQUENCE [LARGE SCALE GENOMIC DNA]</scope>
    <source>
        <strain evidence="4">214</strain>
    </source>
</reference>
<evidence type="ECO:0000256" key="2">
    <source>
        <dbReference type="ARBA" id="ARBA00031845"/>
    </source>
</evidence>
<evidence type="ECO:0000256" key="3">
    <source>
        <dbReference type="SAM" id="MobiDB-lite"/>
    </source>
</evidence>